<keyword evidence="6" id="KW-0378">Hydrolase</keyword>
<evidence type="ECO:0000256" key="1">
    <source>
        <dbReference type="ARBA" id="ARBA00022679"/>
    </source>
</evidence>
<keyword evidence="5" id="KW-0255">Endonuclease</keyword>
<evidence type="ECO:0000256" key="5">
    <source>
        <dbReference type="ARBA" id="ARBA00022759"/>
    </source>
</evidence>
<dbReference type="SUPFAM" id="SSF56672">
    <property type="entry name" value="DNA/RNA polymerases"/>
    <property type="match status" value="1"/>
</dbReference>
<dbReference type="InterPro" id="IPR052387">
    <property type="entry name" value="Fibrocystin"/>
</dbReference>
<evidence type="ECO:0000313" key="10">
    <source>
        <dbReference type="EMBL" id="GBG86814.1"/>
    </source>
</evidence>
<dbReference type="EMBL" id="BFEA01000580">
    <property type="protein sequence ID" value="GBG86814.1"/>
    <property type="molecule type" value="Genomic_DNA"/>
</dbReference>
<accession>A0A388LWW5</accession>
<dbReference type="SMART" id="SM01225">
    <property type="entry name" value="G8"/>
    <property type="match status" value="1"/>
</dbReference>
<dbReference type="GO" id="GO:0003964">
    <property type="term" value="F:RNA-directed DNA polymerase activity"/>
    <property type="evidence" value="ECO:0007669"/>
    <property type="project" value="UniProtKB-KW"/>
</dbReference>
<gene>
    <name evidence="10" type="ORF">CBR_g42097</name>
</gene>
<dbReference type="InterPro" id="IPR041588">
    <property type="entry name" value="Integrase_H2C2"/>
</dbReference>
<dbReference type="Pfam" id="PF10162">
    <property type="entry name" value="G8"/>
    <property type="match status" value="1"/>
</dbReference>
<keyword evidence="1" id="KW-0808">Transferase</keyword>
<dbReference type="Gene3D" id="1.10.340.70">
    <property type="match status" value="1"/>
</dbReference>
<feature type="region of interest" description="Disordered" evidence="8">
    <location>
        <begin position="44"/>
        <end position="112"/>
    </location>
</feature>
<proteinExistence type="predicted"/>
<dbReference type="PROSITE" id="PS51484">
    <property type="entry name" value="G8"/>
    <property type="match status" value="1"/>
</dbReference>
<feature type="compositionally biased region" description="Basic and acidic residues" evidence="8">
    <location>
        <begin position="92"/>
        <end position="102"/>
    </location>
</feature>
<dbReference type="CDD" id="cd09274">
    <property type="entry name" value="RNase_HI_RT_Ty3"/>
    <property type="match status" value="1"/>
</dbReference>
<protein>
    <recommendedName>
        <fullName evidence="9">G8 domain-containing protein</fullName>
    </recommendedName>
</protein>
<dbReference type="Pfam" id="PF17917">
    <property type="entry name" value="RT_RNaseH"/>
    <property type="match status" value="1"/>
</dbReference>
<dbReference type="FunFam" id="1.10.340.70:FF:000001">
    <property type="entry name" value="Retrovirus-related Pol polyprotein from transposon gypsy-like Protein"/>
    <property type="match status" value="1"/>
</dbReference>
<keyword evidence="7" id="KW-0695">RNA-directed DNA polymerase</keyword>
<evidence type="ECO:0000256" key="4">
    <source>
        <dbReference type="ARBA" id="ARBA00022729"/>
    </source>
</evidence>
<keyword evidence="4" id="KW-0732">Signal</keyword>
<feature type="domain" description="G8" evidence="9">
    <location>
        <begin position="512"/>
        <end position="632"/>
    </location>
</feature>
<dbReference type="InterPro" id="IPR019316">
    <property type="entry name" value="G8_domain"/>
</dbReference>
<evidence type="ECO:0000259" key="9">
    <source>
        <dbReference type="PROSITE" id="PS51484"/>
    </source>
</evidence>
<dbReference type="Gramene" id="GBG86814">
    <property type="protein sequence ID" value="GBG86814"/>
    <property type="gene ID" value="CBR_g42097"/>
</dbReference>
<reference evidence="10 11" key="1">
    <citation type="journal article" date="2018" name="Cell">
        <title>The Chara Genome: Secondary Complexity and Implications for Plant Terrestrialization.</title>
        <authorList>
            <person name="Nishiyama T."/>
            <person name="Sakayama H."/>
            <person name="Vries J.D."/>
            <person name="Buschmann H."/>
            <person name="Saint-Marcoux D."/>
            <person name="Ullrich K.K."/>
            <person name="Haas F.B."/>
            <person name="Vanderstraeten L."/>
            <person name="Becker D."/>
            <person name="Lang D."/>
            <person name="Vosolsobe S."/>
            <person name="Rombauts S."/>
            <person name="Wilhelmsson P.K.I."/>
            <person name="Janitza P."/>
            <person name="Kern R."/>
            <person name="Heyl A."/>
            <person name="Rumpler F."/>
            <person name="Villalobos L.I.A.C."/>
            <person name="Clay J.M."/>
            <person name="Skokan R."/>
            <person name="Toyoda A."/>
            <person name="Suzuki Y."/>
            <person name="Kagoshima H."/>
            <person name="Schijlen E."/>
            <person name="Tajeshwar N."/>
            <person name="Catarino B."/>
            <person name="Hetherington A.J."/>
            <person name="Saltykova A."/>
            <person name="Bonnot C."/>
            <person name="Breuninger H."/>
            <person name="Symeonidi A."/>
            <person name="Radhakrishnan G.V."/>
            <person name="Van Nieuwerburgh F."/>
            <person name="Deforce D."/>
            <person name="Chang C."/>
            <person name="Karol K.G."/>
            <person name="Hedrich R."/>
            <person name="Ulvskov P."/>
            <person name="Glockner G."/>
            <person name="Delwiche C.F."/>
            <person name="Petrasek J."/>
            <person name="Van de Peer Y."/>
            <person name="Friml J."/>
            <person name="Beilby M."/>
            <person name="Dolan L."/>
            <person name="Kohara Y."/>
            <person name="Sugano S."/>
            <person name="Fujiyama A."/>
            <person name="Delaux P.-M."/>
            <person name="Quint M."/>
            <person name="TheiBen G."/>
            <person name="Hagemann M."/>
            <person name="Harholt J."/>
            <person name="Dunand C."/>
            <person name="Zachgo S."/>
            <person name="Langdale J."/>
            <person name="Maumus F."/>
            <person name="Straeten D.V.D."/>
            <person name="Gould S.B."/>
            <person name="Rensing S.A."/>
        </authorList>
    </citation>
    <scope>NUCLEOTIDE SEQUENCE [LARGE SCALE GENOMIC DNA]</scope>
    <source>
        <strain evidence="10 11">S276</strain>
    </source>
</reference>
<dbReference type="PANTHER" id="PTHR46769">
    <property type="entry name" value="POLYCYSTIC KIDNEY AND HEPATIC DISEASE 1 (AUTOSOMAL RECESSIVE)-LIKE 1"/>
    <property type="match status" value="1"/>
</dbReference>
<keyword evidence="2" id="KW-0548">Nucleotidyltransferase</keyword>
<dbReference type="InterPro" id="IPR041373">
    <property type="entry name" value="RT_RNaseH"/>
</dbReference>
<feature type="compositionally biased region" description="Gly residues" evidence="8">
    <location>
        <begin position="54"/>
        <end position="72"/>
    </location>
</feature>
<evidence type="ECO:0000313" key="11">
    <source>
        <dbReference type="Proteomes" id="UP000265515"/>
    </source>
</evidence>
<dbReference type="GO" id="GO:0016787">
    <property type="term" value="F:hydrolase activity"/>
    <property type="evidence" value="ECO:0007669"/>
    <property type="project" value="UniProtKB-KW"/>
</dbReference>
<evidence type="ECO:0000256" key="7">
    <source>
        <dbReference type="ARBA" id="ARBA00022918"/>
    </source>
</evidence>
<evidence type="ECO:0000256" key="2">
    <source>
        <dbReference type="ARBA" id="ARBA00022695"/>
    </source>
</evidence>
<dbReference type="GO" id="GO:0004519">
    <property type="term" value="F:endonuclease activity"/>
    <property type="evidence" value="ECO:0007669"/>
    <property type="project" value="UniProtKB-KW"/>
</dbReference>
<sequence length="758" mass="84015">MVDSLPSVVRIETRIESRNWVEIGIGFGGKIGIRDRIRVLNGIRDGNRESGAGSRSGSGQGKGAELGSGTGSGLVTEADLGSGTGTGAGSRIGKESEDKDGSGRGNGIRIGNGGGDEDRIDIGIGSGRKIGKVIGIRNGSWGEIGIRNGIGSKLDDFLKLVEERWHDPQEAQKATDAILTLSSIKFRCEAAFRHLKHSLTHHEVLKLHDPDNPFIVTTDANQYGIGVVLAQQEGLKLRPVEYLSKKIPSQKLAKFTYEKELYAIYKSLTHWRHYLLGRFFYVRTDHQPLKWMRTQPVLSDALLKRCIEVIEQYDFEPQYIKGEYNKVADALSCRPNFLGALITEFGLVDDVTRSLADAYREDPFMAEIIRRLEAKDKVTSDEFVLVNGLLFLENAGNKRLCVPNRESLRSLFLGECHDATGHFGYKKTAANLLQQFWWPTMRRDSKLYVETCQVCQRDKPRTQAPLGLLKPLPVPERPSESLSMDFMDTLVSSKSGMRYVYVILDRFSKYASSWLGSQTVPAPGDSVYIPPGESIYLDVVTPHLELVVVEGSLLFDDMRDVGLTAKYIVVRKGLMQVGLPNAPYTHKAVITMTCDVDCQEIPIYGSKVLALRDGTLQMHGLPKIPSWTRLDGTVYPGDTMLTLAEPVNWQEGDEIAIAASNFDHSEVDTVTILSIRNGKTVTFEPPLKYEHIGYNMVLDGKVIDTRAEVAVLTRNVVFQGDEDSENDLFGGSIMMHSVGDNNLTAQLSNVEIRRAGEL</sequence>
<dbReference type="Proteomes" id="UP000265515">
    <property type="component" value="Unassembled WGS sequence"/>
</dbReference>
<keyword evidence="3" id="KW-0540">Nuclease</keyword>
<feature type="compositionally biased region" description="Gly residues" evidence="8">
    <location>
        <begin position="103"/>
        <end position="112"/>
    </location>
</feature>
<name>A0A388LWW5_CHABU</name>
<organism evidence="10 11">
    <name type="scientific">Chara braunii</name>
    <name type="common">Braun's stonewort</name>
    <dbReference type="NCBI Taxonomy" id="69332"/>
    <lineage>
        <taxon>Eukaryota</taxon>
        <taxon>Viridiplantae</taxon>
        <taxon>Streptophyta</taxon>
        <taxon>Charophyceae</taxon>
        <taxon>Charales</taxon>
        <taxon>Characeae</taxon>
        <taxon>Chara</taxon>
    </lineage>
</organism>
<dbReference type="AlphaFoldDB" id="A0A388LWW5"/>
<dbReference type="Pfam" id="PF17921">
    <property type="entry name" value="Integrase_H2C2"/>
    <property type="match status" value="1"/>
</dbReference>
<dbReference type="PANTHER" id="PTHR46769:SF2">
    <property type="entry name" value="FIBROCYSTIN-L ISOFORM 2 PRECURSOR-RELATED"/>
    <property type="match status" value="1"/>
</dbReference>
<evidence type="ECO:0000256" key="3">
    <source>
        <dbReference type="ARBA" id="ARBA00022722"/>
    </source>
</evidence>
<dbReference type="InterPro" id="IPR043502">
    <property type="entry name" value="DNA/RNA_pol_sf"/>
</dbReference>
<dbReference type="Gene3D" id="3.10.20.370">
    <property type="match status" value="1"/>
</dbReference>
<evidence type="ECO:0000256" key="6">
    <source>
        <dbReference type="ARBA" id="ARBA00022801"/>
    </source>
</evidence>
<comment type="caution">
    <text evidence="10">The sequence shown here is derived from an EMBL/GenBank/DDBJ whole genome shotgun (WGS) entry which is preliminary data.</text>
</comment>
<keyword evidence="11" id="KW-1185">Reference proteome</keyword>
<dbReference type="OrthoDB" id="407598at2759"/>
<evidence type="ECO:0000256" key="8">
    <source>
        <dbReference type="SAM" id="MobiDB-lite"/>
    </source>
</evidence>